<proteinExistence type="predicted"/>
<name>A0AAV1RX93_9ROSI</name>
<dbReference type="AlphaFoldDB" id="A0AAV1RX93"/>
<evidence type="ECO:0000313" key="1">
    <source>
        <dbReference type="EMBL" id="CAK7339954.1"/>
    </source>
</evidence>
<comment type="caution">
    <text evidence="1">The sequence shown here is derived from an EMBL/GenBank/DDBJ whole genome shotgun (WGS) entry which is preliminary data.</text>
</comment>
<dbReference type="Proteomes" id="UP001314170">
    <property type="component" value="Unassembled WGS sequence"/>
</dbReference>
<gene>
    <name evidence="1" type="ORF">DCAF_LOCUS15032</name>
</gene>
<sequence length="75" mass="8376">MAINVDIEEAHDRLGWNFVLNTLRDAGLLDGRITLAKSALLTIPVYTIQSANLSISTCNVLEKQSKWFVWGSIKD</sequence>
<reference evidence="1 2" key="1">
    <citation type="submission" date="2024-01" db="EMBL/GenBank/DDBJ databases">
        <authorList>
            <person name="Waweru B."/>
        </authorList>
    </citation>
    <scope>NUCLEOTIDE SEQUENCE [LARGE SCALE GENOMIC DNA]</scope>
</reference>
<evidence type="ECO:0000313" key="2">
    <source>
        <dbReference type="Proteomes" id="UP001314170"/>
    </source>
</evidence>
<organism evidence="1 2">
    <name type="scientific">Dovyalis caffra</name>
    <dbReference type="NCBI Taxonomy" id="77055"/>
    <lineage>
        <taxon>Eukaryota</taxon>
        <taxon>Viridiplantae</taxon>
        <taxon>Streptophyta</taxon>
        <taxon>Embryophyta</taxon>
        <taxon>Tracheophyta</taxon>
        <taxon>Spermatophyta</taxon>
        <taxon>Magnoliopsida</taxon>
        <taxon>eudicotyledons</taxon>
        <taxon>Gunneridae</taxon>
        <taxon>Pentapetalae</taxon>
        <taxon>rosids</taxon>
        <taxon>fabids</taxon>
        <taxon>Malpighiales</taxon>
        <taxon>Salicaceae</taxon>
        <taxon>Flacourtieae</taxon>
        <taxon>Dovyalis</taxon>
    </lineage>
</organism>
<keyword evidence="2" id="KW-1185">Reference proteome</keyword>
<accession>A0AAV1RX93</accession>
<evidence type="ECO:0008006" key="3">
    <source>
        <dbReference type="Google" id="ProtNLM"/>
    </source>
</evidence>
<protein>
    <recommendedName>
        <fullName evidence="3">Reverse transcriptase</fullName>
    </recommendedName>
</protein>
<dbReference type="EMBL" id="CAWUPB010001159">
    <property type="protein sequence ID" value="CAK7339954.1"/>
    <property type="molecule type" value="Genomic_DNA"/>
</dbReference>